<dbReference type="Gene3D" id="3.40.50.300">
    <property type="entry name" value="P-loop containing nucleotide triphosphate hydrolases"/>
    <property type="match status" value="1"/>
</dbReference>
<evidence type="ECO:0000256" key="1">
    <source>
        <dbReference type="RuleBase" id="RU363044"/>
    </source>
</evidence>
<dbReference type="Gene3D" id="3.90.70.120">
    <property type="match status" value="1"/>
</dbReference>
<keyword evidence="1" id="KW-0227">DNA damage</keyword>
<keyword evidence="1" id="KW-0547">Nucleotide-binding</keyword>
<dbReference type="Pfam" id="PF14214">
    <property type="entry name" value="Helitron_like_N"/>
    <property type="match status" value="1"/>
</dbReference>
<evidence type="ECO:0000259" key="4">
    <source>
        <dbReference type="Pfam" id="PF20209"/>
    </source>
</evidence>
<protein>
    <recommendedName>
        <fullName evidence="1">ATP-dependent DNA helicase</fullName>
        <ecNumber evidence="1">5.6.2.3</ecNumber>
    </recommendedName>
</protein>
<sequence>MNWNVAAAQARANETADEHISRLSFDALRHAQTRAIENTEVHISRLESDRLRHSELRARETSQEREARLRRQREAYVQRVSDEADFHSTINTFCDKCCDICQKKCYPNQAYWNNLLPGDISGEIAALTEPERRLLQRIILYVKVIKFPGRFGQYGFKGHATLFALDIFEVSEKLPEMLPRSSTDVGIVVVTETLENLNVSRDYNISPDRVYKALDWLIANNPLYKDVRVNRFARLNTQDIIRVIPTQQQRPNEIDDKATDAPTRSAYMRINDLSRIVRASWNQRNEQIFQSGHAGYQCFAMVVANLIRAAILPPSQWDTNVLNRNMIEGDGFYEWIDWETRNQPSAFPIDNRGYLEIRNLDVVRHDILMFDNSFVIEYDDLNGAFNGSLCDRENDGISFLNLRVSINLLIAEHNVGILIAAGSAYGLMYYDNKFYFTDSHSCGPKGKSGAQNGKACVIECDTIDEFLRTIRRTVHSNAGTQFSINAINVVVKEGVLPMQQYLEAHPSMQVDEEVPTKNEPEQVPENASQFVPVQTSVMAPIDHEQPDVNDEFEENRNINEIVRKTKDNIVNVNRELKAEEFSWFHLFPYGNNGLNEERSVKITPLDYFQQRILGSDTRFQRTDYLFYALSMFEYLRVQSTISACGRAIQGQEGVVEDLHLHLKNLRGSASYWRTAHNELIAFIRCLGPPTWFITLSCNDLNWLHMCKVFLIADGRPDEDPSQLNLDEVQRLIESYPVVLSRHFSRCVDAFMKLIKRNDNVLGGKVIDFWTRIEFQNRGSPHVHLVVWIDKAPSFETPEGLAYIDQVISCRLPSEEEDPDLRALVKRNQIYRHTHTCHKNNSETCRFAFPRERCEQTRIAPPSSDEFIRNGGRFCTLKRTTNEKWVNNYNQQILKFFNANMDIQPCGSNESIAQYIAKYISKTEPANVNEGVAEAIRQIRRDETNIAKKLFKSCMRILKERQVSASECVYRLCHLPLRSSSRKCVFLNSRKPNQRYQVLRFENNKAVGLCSNIFERYANRPRQQEQGYDFQNMCLLEFAMNFEPFYSKKAEDSEESVDAETEEQPKRRRFIKLTNNTKMVIRNVPAVVRVPFFQMQTDPENYFYSLLVQYVPFYLEDELIDEHNNAREAFLAREEQLRKTNAYLEIHRARDRQLETAFNQAHAFNLLENPEDIVEAELEDEVTEQVMTNEQFQNVCAAMNLRQRELFNTITRSIQEQMTGSPSRIRMFVTGGAGVGKTFTFNALKEQVNRCYGKKAVKVGALTGVAARLVGGTTLHTLFKLPVEKDGKMVGNLAPLTNNYLKVLRNQWKDIEFLFIDEISMVPYEMLCMIDSRLRQLKKKENEPFGGINIMVFGDLFQLPPIRGAQAFHQPERFIPATHLWRLLSLVELTENMRQQGGTTFAELLNALRVGELKATHFALLMSKVLTETSGDFDLDRAIRIYPTRAKVDAHNTAVLEQYRAQGVRIFRIRAQDVLVNATRNADNVNMDNIVSGDINKTGGLQKELEIFNGAKVMLRSNINIEKGLVNGAMGTITEIVWPLFRRDQMYDTDIPSVRIDFGRDGIHLIKPKSIQFPALRNYGTIERTQLPLILCWACTVHEMQGCTVDHAVVYLGSALFAKGQAYVALSRVRSLDGLRIEELDCSKLTGKTPCNEDAMKEMERMRQLGPPAP</sequence>
<name>A0A4Y2VPA0_ARAVE</name>
<feature type="domain" description="DUF6570" evidence="4">
    <location>
        <begin position="106"/>
        <end position="230"/>
    </location>
</feature>
<dbReference type="GO" id="GO:0005524">
    <property type="term" value="F:ATP binding"/>
    <property type="evidence" value="ECO:0007669"/>
    <property type="project" value="UniProtKB-KW"/>
</dbReference>
<comment type="similarity">
    <text evidence="1">Belongs to the helicase family.</text>
</comment>
<proteinExistence type="inferred from homology"/>
<comment type="caution">
    <text evidence="5">The sequence shown here is derived from an EMBL/GenBank/DDBJ whole genome shotgun (WGS) entry which is preliminary data.</text>
</comment>
<organism evidence="5 6">
    <name type="scientific">Araneus ventricosus</name>
    <name type="common">Orbweaver spider</name>
    <name type="synonym">Epeira ventricosa</name>
    <dbReference type="NCBI Taxonomy" id="182803"/>
    <lineage>
        <taxon>Eukaryota</taxon>
        <taxon>Metazoa</taxon>
        <taxon>Ecdysozoa</taxon>
        <taxon>Arthropoda</taxon>
        <taxon>Chelicerata</taxon>
        <taxon>Arachnida</taxon>
        <taxon>Araneae</taxon>
        <taxon>Araneomorphae</taxon>
        <taxon>Entelegynae</taxon>
        <taxon>Araneoidea</taxon>
        <taxon>Araneidae</taxon>
        <taxon>Araneus</taxon>
    </lineage>
</organism>
<dbReference type="OrthoDB" id="6425635at2759"/>
<dbReference type="Pfam" id="PF20209">
    <property type="entry name" value="DUF6570"/>
    <property type="match status" value="1"/>
</dbReference>
<evidence type="ECO:0000313" key="6">
    <source>
        <dbReference type="Proteomes" id="UP000499080"/>
    </source>
</evidence>
<comment type="catalytic activity">
    <reaction evidence="1">
        <text>ATP + H2O = ADP + phosphate + H(+)</text>
        <dbReference type="Rhea" id="RHEA:13065"/>
        <dbReference type="ChEBI" id="CHEBI:15377"/>
        <dbReference type="ChEBI" id="CHEBI:15378"/>
        <dbReference type="ChEBI" id="CHEBI:30616"/>
        <dbReference type="ChEBI" id="CHEBI:43474"/>
        <dbReference type="ChEBI" id="CHEBI:456216"/>
        <dbReference type="EC" id="5.6.2.3"/>
    </reaction>
</comment>
<dbReference type="InterPro" id="IPR051055">
    <property type="entry name" value="PIF1_helicase"/>
</dbReference>
<dbReference type="GO" id="GO:0043139">
    <property type="term" value="F:5'-3' DNA helicase activity"/>
    <property type="evidence" value="ECO:0007669"/>
    <property type="project" value="UniProtKB-EC"/>
</dbReference>
<dbReference type="InterPro" id="IPR010285">
    <property type="entry name" value="DNA_helicase_pif1-like_DEAD"/>
</dbReference>
<keyword evidence="1 5" id="KW-0347">Helicase</keyword>
<feature type="domain" description="DNA helicase Pif1-like DEAD-box helicase" evidence="2">
    <location>
        <begin position="1198"/>
        <end position="1414"/>
    </location>
</feature>
<dbReference type="SUPFAM" id="SSF52540">
    <property type="entry name" value="P-loop containing nucleoside triphosphate hydrolases"/>
    <property type="match status" value="2"/>
</dbReference>
<evidence type="ECO:0000313" key="5">
    <source>
        <dbReference type="EMBL" id="GBO27175.1"/>
    </source>
</evidence>
<dbReference type="EMBL" id="BGPR01050160">
    <property type="protein sequence ID" value="GBO27175.1"/>
    <property type="molecule type" value="Genomic_DNA"/>
</dbReference>
<dbReference type="Proteomes" id="UP000499080">
    <property type="component" value="Unassembled WGS sequence"/>
</dbReference>
<dbReference type="GO" id="GO:0000723">
    <property type="term" value="P:telomere maintenance"/>
    <property type="evidence" value="ECO:0007669"/>
    <property type="project" value="InterPro"/>
</dbReference>
<reference evidence="5 6" key="1">
    <citation type="journal article" date="2019" name="Sci. Rep.">
        <title>Orb-weaving spider Araneus ventricosus genome elucidates the spidroin gene catalogue.</title>
        <authorList>
            <person name="Kono N."/>
            <person name="Nakamura H."/>
            <person name="Ohtoshi R."/>
            <person name="Moran D.A.P."/>
            <person name="Shinohara A."/>
            <person name="Yoshida Y."/>
            <person name="Fujiwara M."/>
            <person name="Mori M."/>
            <person name="Tomita M."/>
            <person name="Arakawa K."/>
        </authorList>
    </citation>
    <scope>NUCLEOTIDE SEQUENCE [LARGE SCALE GENOMIC DNA]</scope>
</reference>
<dbReference type="EC" id="5.6.2.3" evidence="1"/>
<dbReference type="InterPro" id="IPR027417">
    <property type="entry name" value="P-loop_NTPase"/>
</dbReference>
<feature type="domain" description="Helitron helicase-like" evidence="3">
    <location>
        <begin position="653"/>
        <end position="786"/>
    </location>
</feature>
<dbReference type="PANTHER" id="PTHR47642">
    <property type="entry name" value="ATP-DEPENDENT DNA HELICASE"/>
    <property type="match status" value="1"/>
</dbReference>
<dbReference type="Pfam" id="PF05970">
    <property type="entry name" value="PIF1"/>
    <property type="match status" value="1"/>
</dbReference>
<evidence type="ECO:0000259" key="2">
    <source>
        <dbReference type="Pfam" id="PF05970"/>
    </source>
</evidence>
<keyword evidence="6" id="KW-1185">Reference proteome</keyword>
<dbReference type="InterPro" id="IPR025476">
    <property type="entry name" value="Helitron_helicase-like"/>
</dbReference>
<keyword evidence="1" id="KW-0234">DNA repair</keyword>
<dbReference type="GO" id="GO:0006281">
    <property type="term" value="P:DNA repair"/>
    <property type="evidence" value="ECO:0007669"/>
    <property type="project" value="UniProtKB-KW"/>
</dbReference>
<dbReference type="CDD" id="cd18809">
    <property type="entry name" value="SF1_C_RecD"/>
    <property type="match status" value="1"/>
</dbReference>
<comment type="cofactor">
    <cofactor evidence="1">
        <name>Mg(2+)</name>
        <dbReference type="ChEBI" id="CHEBI:18420"/>
    </cofactor>
</comment>
<dbReference type="PANTHER" id="PTHR47642:SF5">
    <property type="entry name" value="ATP-DEPENDENT DNA HELICASE"/>
    <property type="match status" value="1"/>
</dbReference>
<dbReference type="GO" id="GO:0016887">
    <property type="term" value="F:ATP hydrolysis activity"/>
    <property type="evidence" value="ECO:0007669"/>
    <property type="project" value="RHEA"/>
</dbReference>
<dbReference type="InterPro" id="IPR046700">
    <property type="entry name" value="DUF6570"/>
</dbReference>
<accession>A0A4Y2VPA0</accession>
<keyword evidence="1" id="KW-0067">ATP-binding</keyword>
<keyword evidence="1" id="KW-0233">DNA recombination</keyword>
<dbReference type="GO" id="GO:0006310">
    <property type="term" value="P:DNA recombination"/>
    <property type="evidence" value="ECO:0007669"/>
    <property type="project" value="UniProtKB-KW"/>
</dbReference>
<evidence type="ECO:0000259" key="3">
    <source>
        <dbReference type="Pfam" id="PF14214"/>
    </source>
</evidence>
<gene>
    <name evidence="5" type="primary">pif1_97</name>
    <name evidence="5" type="ORF">AVEN_136544_1</name>
</gene>
<keyword evidence="1" id="KW-0378">Hydrolase</keyword>